<feature type="compositionally biased region" description="Polar residues" evidence="6">
    <location>
        <begin position="345"/>
        <end position="354"/>
    </location>
</feature>
<dbReference type="InterPro" id="IPR036236">
    <property type="entry name" value="Znf_C2H2_sf"/>
</dbReference>
<dbReference type="PROSITE" id="PS50157">
    <property type="entry name" value="ZINC_FINGER_C2H2_2"/>
    <property type="match status" value="7"/>
</dbReference>
<feature type="domain" description="C2H2-type" evidence="7">
    <location>
        <begin position="432"/>
        <end position="462"/>
    </location>
</feature>
<evidence type="ECO:0000313" key="8">
    <source>
        <dbReference type="EMBL" id="KAH7643420.1"/>
    </source>
</evidence>
<dbReference type="AlphaFoldDB" id="A0A9D4SJI0"/>
<feature type="domain" description="C2H2-type" evidence="7">
    <location>
        <begin position="526"/>
        <end position="555"/>
    </location>
</feature>
<feature type="compositionally biased region" description="Polar residues" evidence="6">
    <location>
        <begin position="15"/>
        <end position="31"/>
    </location>
</feature>
<evidence type="ECO:0000256" key="4">
    <source>
        <dbReference type="ARBA" id="ARBA00022833"/>
    </source>
</evidence>
<feature type="region of interest" description="Disordered" evidence="6">
    <location>
        <begin position="312"/>
        <end position="393"/>
    </location>
</feature>
<protein>
    <recommendedName>
        <fullName evidence="7">C2H2-type domain-containing protein</fullName>
    </recommendedName>
</protein>
<reference evidence="8" key="1">
    <citation type="submission" date="2020-06" db="EMBL/GenBank/DDBJ databases">
        <authorList>
            <person name="Ji K."/>
            <person name="Li J."/>
        </authorList>
    </citation>
    <scope>NUCLEOTIDE SEQUENCE</scope>
    <source>
        <strain evidence="8">JKM2019</strain>
        <tissue evidence="8">Whole body</tissue>
    </source>
</reference>
<evidence type="ECO:0000256" key="5">
    <source>
        <dbReference type="PROSITE-ProRule" id="PRU00042"/>
    </source>
</evidence>
<evidence type="ECO:0000256" key="6">
    <source>
        <dbReference type="SAM" id="MobiDB-lite"/>
    </source>
</evidence>
<dbReference type="SMART" id="SM00355">
    <property type="entry name" value="ZnF_C2H2"/>
    <property type="match status" value="9"/>
</dbReference>
<dbReference type="GO" id="GO:0045944">
    <property type="term" value="P:positive regulation of transcription by RNA polymerase II"/>
    <property type="evidence" value="ECO:0007669"/>
    <property type="project" value="TreeGrafter"/>
</dbReference>
<dbReference type="GO" id="GO:0000978">
    <property type="term" value="F:RNA polymerase II cis-regulatory region sequence-specific DNA binding"/>
    <property type="evidence" value="ECO:0007669"/>
    <property type="project" value="TreeGrafter"/>
</dbReference>
<feature type="domain" description="C2H2-type" evidence="7">
    <location>
        <begin position="617"/>
        <end position="646"/>
    </location>
</feature>
<feature type="domain" description="C2H2-type" evidence="7">
    <location>
        <begin position="647"/>
        <end position="674"/>
    </location>
</feature>
<keyword evidence="4" id="KW-0862">Zinc</keyword>
<dbReference type="Gene3D" id="3.30.160.60">
    <property type="entry name" value="Classic Zinc Finger"/>
    <property type="match status" value="6"/>
</dbReference>
<dbReference type="InterPro" id="IPR050329">
    <property type="entry name" value="GLI_C2H2-zinc-finger"/>
</dbReference>
<gene>
    <name evidence="8" type="ORF">HUG17_10111</name>
</gene>
<evidence type="ECO:0000259" key="7">
    <source>
        <dbReference type="PROSITE" id="PS50157"/>
    </source>
</evidence>
<dbReference type="InterPro" id="IPR013087">
    <property type="entry name" value="Znf_C2H2_type"/>
</dbReference>
<keyword evidence="1" id="KW-0479">Metal-binding</keyword>
<dbReference type="PANTHER" id="PTHR19818:SF150">
    <property type="entry name" value="C2H2-TYPE DOMAIN-CONTAINING PROTEIN-RELATED"/>
    <property type="match status" value="1"/>
</dbReference>
<dbReference type="PROSITE" id="PS00028">
    <property type="entry name" value="ZINC_FINGER_C2H2_1"/>
    <property type="match status" value="6"/>
</dbReference>
<evidence type="ECO:0000256" key="2">
    <source>
        <dbReference type="ARBA" id="ARBA00022737"/>
    </source>
</evidence>
<feature type="compositionally biased region" description="Basic residues" evidence="6">
    <location>
        <begin position="367"/>
        <end position="377"/>
    </location>
</feature>
<dbReference type="PANTHER" id="PTHR19818">
    <property type="entry name" value="ZINC FINGER PROTEIN ZIC AND GLI"/>
    <property type="match status" value="1"/>
</dbReference>
<dbReference type="GO" id="GO:0005634">
    <property type="term" value="C:nucleus"/>
    <property type="evidence" value="ECO:0007669"/>
    <property type="project" value="UniProtKB-ARBA"/>
</dbReference>
<accession>A0A9D4SJI0</accession>
<dbReference type="EMBL" id="SDOV01000003">
    <property type="protein sequence ID" value="KAH7643420.1"/>
    <property type="molecule type" value="Genomic_DNA"/>
</dbReference>
<feature type="domain" description="C2H2-type" evidence="7">
    <location>
        <begin position="556"/>
        <end position="585"/>
    </location>
</feature>
<feature type="compositionally biased region" description="Basic and acidic residues" evidence="6">
    <location>
        <begin position="1"/>
        <end position="10"/>
    </location>
</feature>
<dbReference type="Proteomes" id="UP000828236">
    <property type="component" value="Unassembled WGS sequence"/>
</dbReference>
<feature type="domain" description="C2H2-type" evidence="7">
    <location>
        <begin position="466"/>
        <end position="495"/>
    </location>
</feature>
<organism evidence="8">
    <name type="scientific">Dermatophagoides farinae</name>
    <name type="common">American house dust mite</name>
    <dbReference type="NCBI Taxonomy" id="6954"/>
    <lineage>
        <taxon>Eukaryota</taxon>
        <taxon>Metazoa</taxon>
        <taxon>Ecdysozoa</taxon>
        <taxon>Arthropoda</taxon>
        <taxon>Chelicerata</taxon>
        <taxon>Arachnida</taxon>
        <taxon>Acari</taxon>
        <taxon>Acariformes</taxon>
        <taxon>Sarcoptiformes</taxon>
        <taxon>Astigmata</taxon>
        <taxon>Psoroptidia</taxon>
        <taxon>Analgoidea</taxon>
        <taxon>Pyroglyphidae</taxon>
        <taxon>Dermatophagoidinae</taxon>
        <taxon>Dermatophagoides</taxon>
    </lineage>
</organism>
<keyword evidence="3 5" id="KW-0863">Zinc-finger</keyword>
<dbReference type="GO" id="GO:0000122">
    <property type="term" value="P:negative regulation of transcription by RNA polymerase II"/>
    <property type="evidence" value="ECO:0007669"/>
    <property type="project" value="TreeGrafter"/>
</dbReference>
<dbReference type="GO" id="GO:0008270">
    <property type="term" value="F:zinc ion binding"/>
    <property type="evidence" value="ECO:0007669"/>
    <property type="project" value="UniProtKB-KW"/>
</dbReference>
<name>A0A9D4SJI0_DERFA</name>
<proteinExistence type="predicted"/>
<evidence type="ECO:0000256" key="3">
    <source>
        <dbReference type="ARBA" id="ARBA00022771"/>
    </source>
</evidence>
<sequence>MASNENDHHVVSNHGDGNNQIPFDDNQQNNNDLIEQSQHSDDLILMNPEEESNDMNNQQQQLTAAEQVLMQIQNPSSSASHLAMKDNDGNDGNEIVNNVVIADQQQNDNDDDRNPIEMVVENVVENLLSKQDNPVAGNKMTATTTSANINANSTSTTSASETNRIQKIRLAKNREIERLQMILYKFYKHQSLLNQLNQLLMKMNGCLVDKIHTMISGDGNGNNEESPPITSESLMTLIRSKQNNLLVDNFIAQYDPLITQYNQLNDERKQMLAKIDDENVEQSQVDQTIGSYLRKPKKKFTMFDLIAVDSSDRPDKSVMNNLEKKKRSTSTTTGGSRVYNKKAKSSSTRTAEISNETHKTTTTSTSRSKRLKRKTKMKYPQQEEDSSEMVENSNGKYPSYHPCPWPNCTYESKREWALNEHINLTHTGLKNFGCKVDQCPMMFFSSSELDNHMKKYHAEVASKEFMPCTWPGCNALFKSKLGLRAHVQVHKGENLIQCDWPGCNYTAKNKRQHENHLRKHTGDRPFSCDFPGCESKFRTNDSLRHHKKSHSEYRPFRCDWPGCEANFKTNRGLTIHRALHTGEKLFKCDWPDCEFASERKYHVDLHIYENHTHVKPYPCSWIGCDASFLRNDKLQNHLKIHRQEKPFKCIHPTCEKHFVEKGNMMKHFNNVHKR</sequence>
<feature type="domain" description="C2H2-type" evidence="7">
    <location>
        <begin position="496"/>
        <end position="525"/>
    </location>
</feature>
<evidence type="ECO:0000256" key="1">
    <source>
        <dbReference type="ARBA" id="ARBA00022723"/>
    </source>
</evidence>
<keyword evidence="2" id="KW-0677">Repeat</keyword>
<dbReference type="FunFam" id="3.30.160.60:FF:000125">
    <property type="entry name" value="Putative zinc finger protein 143"/>
    <property type="match status" value="1"/>
</dbReference>
<reference evidence="8" key="2">
    <citation type="journal article" date="2021" name="World Allergy Organ. J.">
        <title>Chromosome-level assembly of Dermatophagoides farinae genome and transcriptome reveals two novel allergens Der f 37 and Der f 39.</title>
        <authorList>
            <person name="Chen J."/>
            <person name="Cai Z."/>
            <person name="Fan D."/>
            <person name="Hu J."/>
            <person name="Hou Y."/>
            <person name="He Y."/>
            <person name="Zhang Z."/>
            <person name="Zhao Z."/>
            <person name="Gao P."/>
            <person name="Hu W."/>
            <person name="Sun J."/>
            <person name="Li J."/>
            <person name="Ji K."/>
        </authorList>
    </citation>
    <scope>NUCLEOTIDE SEQUENCE</scope>
    <source>
        <strain evidence="8">JKM2019</strain>
    </source>
</reference>
<dbReference type="SUPFAM" id="SSF57667">
    <property type="entry name" value="beta-beta-alpha zinc fingers"/>
    <property type="match status" value="6"/>
</dbReference>
<comment type="caution">
    <text evidence="8">The sequence shown here is derived from an EMBL/GenBank/DDBJ whole genome shotgun (WGS) entry which is preliminary data.</text>
</comment>
<dbReference type="GO" id="GO:0000981">
    <property type="term" value="F:DNA-binding transcription factor activity, RNA polymerase II-specific"/>
    <property type="evidence" value="ECO:0007669"/>
    <property type="project" value="TreeGrafter"/>
</dbReference>
<feature type="region of interest" description="Disordered" evidence="6">
    <location>
        <begin position="1"/>
        <end position="31"/>
    </location>
</feature>